<evidence type="ECO:0000313" key="1">
    <source>
        <dbReference type="EMBL" id="WMV49777.1"/>
    </source>
</evidence>
<dbReference type="Proteomes" id="UP001234989">
    <property type="component" value="Chromosome 10"/>
</dbReference>
<dbReference type="EMBL" id="CP133621">
    <property type="protein sequence ID" value="WMV49777.1"/>
    <property type="molecule type" value="Genomic_DNA"/>
</dbReference>
<gene>
    <name evidence="1" type="ORF">MTR67_043162</name>
</gene>
<evidence type="ECO:0000313" key="2">
    <source>
        <dbReference type="Proteomes" id="UP001234989"/>
    </source>
</evidence>
<protein>
    <submittedName>
        <fullName evidence="1">Uncharacterized protein</fullName>
    </submittedName>
</protein>
<keyword evidence="2" id="KW-1185">Reference proteome</keyword>
<accession>A0AAF0UNX1</accession>
<name>A0AAF0UNX1_SOLVR</name>
<sequence length="94" mass="10793">MMTLKDTIQGFKLLEGEAIHATWPRFQKLVLQYPTHGLPNNVLLQHFYMSLDSVNKGVSDQLVFGGIVKQPYEIASQLLDGRTKINKAWYTRED</sequence>
<organism evidence="1 2">
    <name type="scientific">Solanum verrucosum</name>
    <dbReference type="NCBI Taxonomy" id="315347"/>
    <lineage>
        <taxon>Eukaryota</taxon>
        <taxon>Viridiplantae</taxon>
        <taxon>Streptophyta</taxon>
        <taxon>Embryophyta</taxon>
        <taxon>Tracheophyta</taxon>
        <taxon>Spermatophyta</taxon>
        <taxon>Magnoliopsida</taxon>
        <taxon>eudicotyledons</taxon>
        <taxon>Gunneridae</taxon>
        <taxon>Pentapetalae</taxon>
        <taxon>asterids</taxon>
        <taxon>lamiids</taxon>
        <taxon>Solanales</taxon>
        <taxon>Solanaceae</taxon>
        <taxon>Solanoideae</taxon>
        <taxon>Solaneae</taxon>
        <taxon>Solanum</taxon>
    </lineage>
</organism>
<dbReference type="AlphaFoldDB" id="A0AAF0UNX1"/>
<proteinExistence type="predicted"/>
<reference evidence="1" key="1">
    <citation type="submission" date="2023-08" db="EMBL/GenBank/DDBJ databases">
        <title>A de novo genome assembly of Solanum verrucosum Schlechtendal, a Mexican diploid species geographically isolated from the other diploid A-genome species in potato relatives.</title>
        <authorList>
            <person name="Hosaka K."/>
        </authorList>
    </citation>
    <scope>NUCLEOTIDE SEQUENCE</scope>
    <source>
        <tissue evidence="1">Young leaves</tissue>
    </source>
</reference>